<dbReference type="InterPro" id="IPR050206">
    <property type="entry name" value="FtsK/SpoIIIE/SftA"/>
</dbReference>
<dbReference type="InterPro" id="IPR023836">
    <property type="entry name" value="EccCa-like_Actinobacteria"/>
</dbReference>
<dbReference type="EMBL" id="JAAFYZ010000140">
    <property type="protein sequence ID" value="MBS2551454.1"/>
    <property type="molecule type" value="Genomic_DNA"/>
</dbReference>
<dbReference type="NCBIfam" id="TIGR03924">
    <property type="entry name" value="T7SS_EccC_a"/>
    <property type="match status" value="1"/>
</dbReference>
<dbReference type="InterPro" id="IPR027417">
    <property type="entry name" value="P-loop_NTPase"/>
</dbReference>
<evidence type="ECO:0000256" key="1">
    <source>
        <dbReference type="ARBA" id="ARBA00004651"/>
    </source>
</evidence>
<dbReference type="PROSITE" id="PS50901">
    <property type="entry name" value="FTSK"/>
    <property type="match status" value="3"/>
</dbReference>
<comment type="caution">
    <text evidence="12">The sequence shown here is derived from an EMBL/GenBank/DDBJ whole genome shotgun (WGS) entry which is preliminary data.</text>
</comment>
<evidence type="ECO:0000256" key="3">
    <source>
        <dbReference type="ARBA" id="ARBA00022692"/>
    </source>
</evidence>
<dbReference type="InterPro" id="IPR023837">
    <property type="entry name" value="EccCb-like_Actinobacteria"/>
</dbReference>
<dbReference type="InterPro" id="IPR002543">
    <property type="entry name" value="FtsK_dom"/>
</dbReference>
<feature type="region of interest" description="Disordered" evidence="10">
    <location>
        <begin position="732"/>
        <end position="756"/>
    </location>
</feature>
<feature type="domain" description="FtsK" evidence="11">
    <location>
        <begin position="1139"/>
        <end position="1320"/>
    </location>
</feature>
<keyword evidence="5 9" id="KW-0547">Nucleotide-binding</keyword>
<feature type="binding site" evidence="9">
    <location>
        <begin position="487"/>
        <end position="494"/>
    </location>
    <ligand>
        <name>ATP</name>
        <dbReference type="ChEBI" id="CHEBI:30616"/>
    </ligand>
</feature>
<keyword evidence="4" id="KW-0677">Repeat</keyword>
<evidence type="ECO:0000256" key="8">
    <source>
        <dbReference type="ARBA" id="ARBA00023136"/>
    </source>
</evidence>
<keyword evidence="3" id="KW-0812">Transmembrane</keyword>
<keyword evidence="6 9" id="KW-0067">ATP-binding</keyword>
<feature type="binding site" evidence="9">
    <location>
        <begin position="1156"/>
        <end position="1163"/>
    </location>
    <ligand>
        <name>ATP</name>
        <dbReference type="ChEBI" id="CHEBI:30616"/>
    </ligand>
</feature>
<name>A0ABS5KZG5_9ACTN</name>
<comment type="subcellular location">
    <subcellularLocation>
        <location evidence="1">Cell membrane</location>
        <topology evidence="1">Multi-pass membrane protein</topology>
    </subcellularLocation>
</comment>
<dbReference type="Pfam" id="PF01580">
    <property type="entry name" value="FtsK_SpoIIIE"/>
    <property type="match status" value="2"/>
</dbReference>
<dbReference type="SUPFAM" id="SSF52540">
    <property type="entry name" value="P-loop containing nucleoside triphosphate hydrolases"/>
    <property type="match status" value="3"/>
</dbReference>
<keyword evidence="7" id="KW-1133">Transmembrane helix</keyword>
<sequence length="1359" mass="146086">MSIREFRPIPRRPAPALPQGEIAFQEPPAMPEPVPGGLGQAVMVLPMAASSGAMAMMFLQPGARPTNYLAGGMMAFSSLGMVGMQLGRGGGQSKFKLVAERRDYLRHLDQIRRQVRKHIDSQIKALTWRHPDPAALWSVAMSGRLWERGAGDQDFAEVRLATGPMALAVRMAPPETKPIEDLDPVSANALRRFLQAYKTVPDLPIAANLRAFARVALDGDGPACRAVVRALLTQLAVFHGPQELRIAVHCDDATRERWEWVKWLPHALHSSESDAVGRVRLISDSYADLERLLDPGDFRERGPHDASAQPTSREPFTVILLDGGELPGDHRALRTGYRNAVLLDLTGAAVGPDVPVATLRLRATRDGGDASLAAVTPDRAGGEDLTPLGRAATLSTAEASAAARILAPVRVAGTGDAGGRGGGDISFTGLLGIRDARALDPEQTWQSRPNRERLRVPLGRTEQGLPAELDIKEAAQGGTGPHGMIIGATGSGKSELLRTLVLAMAVRNDPEILNFVLVDFKGGATFLGLDKLPHTSAVITNLADELPLVKRMYTALHGEMVRRQELLRSAGNYASLRDYEAARDSGVPLVPLPSLFLVVDEFSELLAAHSEFLELFVMIGRLGRSLGVHLLLASQRLDEGRIHALEGHLSYRVGLRTFSVAESRAVLGVGDAYDLPSAPGHGFLRCGTDPLIRFRAGYVSAPYVPPKAGGPAEDPGRYHVIRYRSAYLAPRVAPQTESEAETQDQQELTSPPVSESTLEVLASRMRGRGRPAHRIWLPPLSTSPTLDALLPEAVSALTGALPEPDPRATQYRTPTLGTAGPVRGMAGTDDTLLAVLGVTDRPFEQRHDPLVADLAGAAGHVAVVGAPLSGKSTLLRTMISSLSLRYTPRDAQFYCLDFGGGGLTALSDLPHVGGVAGRLDGEKVIRTVAEVAMLLAEREQAFAAAGVGSMADYRRRRRAGEFADGQPGFPGIGHSGDVFLVIDGWFTFHQDYERLEPAIQDIAARGLGFGVHLVITAARWTEVRPWLRDLIGTRLELRLGDPIDSEVNAALAKEVPAVPGRGLTSGRLHFLAALPRIDGDPDPATLSEGTRDLVRHITKAHPGQAAPPVRMLPTLLPASRLAQPASPTAVALGWDETRLEPVLHEFGNTPHLMVFGENESGKTNLLRLVAKAVTERADPAQVRVLLADTRRRLHDAVPQAKQLGYAVTAGALEDLLKEITPVLLQRVPGPEVEPARLPLRDWWSGPELYVVVDDYDLMIGGRGTPLAPLLELLPQSAEIGLHLVLARSTAGAARGMGDPVLRRMWELSTPGLLLSCSKDEGVFLGDARPMRLPAGRAQLVSRRSGTLLVQTAWAGEDVA</sequence>
<evidence type="ECO:0000256" key="6">
    <source>
        <dbReference type="ARBA" id="ARBA00022840"/>
    </source>
</evidence>
<accession>A0ABS5KZG5</accession>
<feature type="domain" description="FtsK" evidence="11">
    <location>
        <begin position="464"/>
        <end position="664"/>
    </location>
</feature>
<dbReference type="PANTHER" id="PTHR22683:SF1">
    <property type="entry name" value="TYPE VII SECRETION SYSTEM PROTEIN ESSC"/>
    <property type="match status" value="1"/>
</dbReference>
<feature type="region of interest" description="Disordered" evidence="10">
    <location>
        <begin position="800"/>
        <end position="824"/>
    </location>
</feature>
<dbReference type="Proteomes" id="UP000730482">
    <property type="component" value="Unassembled WGS sequence"/>
</dbReference>
<keyword evidence="8" id="KW-0472">Membrane</keyword>
<dbReference type="InterPro" id="IPR003593">
    <property type="entry name" value="AAA+_ATPase"/>
</dbReference>
<reference evidence="12 13" key="1">
    <citation type="submission" date="2020-02" db="EMBL/GenBank/DDBJ databases">
        <title>Acidophilic actinobacteria isolated from forest soil.</title>
        <authorList>
            <person name="Golinska P."/>
        </authorList>
    </citation>
    <scope>NUCLEOTIDE SEQUENCE [LARGE SCALE GENOMIC DNA]</scope>
    <source>
        <strain evidence="12 13">NL8</strain>
    </source>
</reference>
<gene>
    <name evidence="12" type="primary">eccCa</name>
    <name evidence="12" type="ORF">KGQ19_31760</name>
</gene>
<evidence type="ECO:0000256" key="4">
    <source>
        <dbReference type="ARBA" id="ARBA00022737"/>
    </source>
</evidence>
<evidence type="ECO:0000256" key="7">
    <source>
        <dbReference type="ARBA" id="ARBA00022989"/>
    </source>
</evidence>
<dbReference type="SMART" id="SM00382">
    <property type="entry name" value="AAA"/>
    <property type="match status" value="3"/>
</dbReference>
<organism evidence="12 13">
    <name type="scientific">Catenulispora pinistramenti</name>
    <dbReference type="NCBI Taxonomy" id="2705254"/>
    <lineage>
        <taxon>Bacteria</taxon>
        <taxon>Bacillati</taxon>
        <taxon>Actinomycetota</taxon>
        <taxon>Actinomycetes</taxon>
        <taxon>Catenulisporales</taxon>
        <taxon>Catenulisporaceae</taxon>
        <taxon>Catenulispora</taxon>
    </lineage>
</organism>
<feature type="compositionally biased region" description="Polar residues" evidence="10">
    <location>
        <begin position="745"/>
        <end position="756"/>
    </location>
</feature>
<evidence type="ECO:0000313" key="13">
    <source>
        <dbReference type="Proteomes" id="UP000730482"/>
    </source>
</evidence>
<proteinExistence type="predicted"/>
<keyword evidence="13" id="KW-1185">Reference proteome</keyword>
<evidence type="ECO:0000256" key="5">
    <source>
        <dbReference type="ARBA" id="ARBA00022741"/>
    </source>
</evidence>
<evidence type="ECO:0000259" key="11">
    <source>
        <dbReference type="PROSITE" id="PS50901"/>
    </source>
</evidence>
<keyword evidence="2" id="KW-1003">Cell membrane</keyword>
<dbReference type="NCBIfam" id="TIGR03925">
    <property type="entry name" value="T7SS_EccC_b"/>
    <property type="match status" value="1"/>
</dbReference>
<protein>
    <submittedName>
        <fullName evidence="12">Type VII secretion protein EccCa</fullName>
    </submittedName>
</protein>
<evidence type="ECO:0000256" key="2">
    <source>
        <dbReference type="ARBA" id="ARBA00022475"/>
    </source>
</evidence>
<feature type="domain" description="FtsK" evidence="11">
    <location>
        <begin position="847"/>
        <end position="1046"/>
    </location>
</feature>
<evidence type="ECO:0000256" key="9">
    <source>
        <dbReference type="PROSITE-ProRule" id="PRU00289"/>
    </source>
</evidence>
<dbReference type="PANTHER" id="PTHR22683">
    <property type="entry name" value="SPORULATION PROTEIN RELATED"/>
    <property type="match status" value="1"/>
</dbReference>
<evidence type="ECO:0000313" key="12">
    <source>
        <dbReference type="EMBL" id="MBS2551454.1"/>
    </source>
</evidence>
<evidence type="ECO:0000256" key="10">
    <source>
        <dbReference type="SAM" id="MobiDB-lite"/>
    </source>
</evidence>
<dbReference type="Gene3D" id="3.40.50.300">
    <property type="entry name" value="P-loop containing nucleotide triphosphate hydrolases"/>
    <property type="match status" value="3"/>
</dbReference>
<feature type="binding site" evidence="9">
    <location>
        <begin position="865"/>
        <end position="872"/>
    </location>
    <ligand>
        <name>ATP</name>
        <dbReference type="ChEBI" id="CHEBI:30616"/>
    </ligand>
</feature>